<dbReference type="PANTHER" id="PTHR24559">
    <property type="entry name" value="TRANSPOSON TY3-I GAG-POL POLYPROTEIN"/>
    <property type="match status" value="1"/>
</dbReference>
<dbReference type="InterPro" id="IPR000477">
    <property type="entry name" value="RT_dom"/>
</dbReference>
<evidence type="ECO:0008006" key="11">
    <source>
        <dbReference type="Google" id="ProtNLM"/>
    </source>
</evidence>
<dbReference type="GO" id="GO:0004519">
    <property type="term" value="F:endonuclease activity"/>
    <property type="evidence" value="ECO:0007669"/>
    <property type="project" value="UniProtKB-KW"/>
</dbReference>
<accession>A0A6L2JT57</accession>
<dbReference type="EMBL" id="BKCJ010001121">
    <property type="protein sequence ID" value="GEU39005.1"/>
    <property type="molecule type" value="Genomic_DNA"/>
</dbReference>
<keyword evidence="5" id="KW-0378">Hydrolase</keyword>
<dbReference type="SUPFAM" id="SSF53098">
    <property type="entry name" value="Ribonuclease H-like"/>
    <property type="match status" value="1"/>
</dbReference>
<feature type="region of interest" description="Disordered" evidence="7">
    <location>
        <begin position="1252"/>
        <end position="1272"/>
    </location>
</feature>
<evidence type="ECO:0000256" key="4">
    <source>
        <dbReference type="ARBA" id="ARBA00022759"/>
    </source>
</evidence>
<evidence type="ECO:0000256" key="5">
    <source>
        <dbReference type="ARBA" id="ARBA00022801"/>
    </source>
</evidence>
<gene>
    <name evidence="10" type="ORF">Tci_010983</name>
</gene>
<dbReference type="GO" id="GO:0016787">
    <property type="term" value="F:hydrolase activity"/>
    <property type="evidence" value="ECO:0007669"/>
    <property type="project" value="UniProtKB-KW"/>
</dbReference>
<dbReference type="Pfam" id="PF00078">
    <property type="entry name" value="RVT_1"/>
    <property type="match status" value="2"/>
</dbReference>
<dbReference type="Pfam" id="PF07727">
    <property type="entry name" value="RVT_2"/>
    <property type="match status" value="1"/>
</dbReference>
<feature type="region of interest" description="Disordered" evidence="7">
    <location>
        <begin position="1083"/>
        <end position="1125"/>
    </location>
</feature>
<feature type="region of interest" description="Disordered" evidence="7">
    <location>
        <begin position="1"/>
        <end position="48"/>
    </location>
</feature>
<keyword evidence="3" id="KW-0540">Nuclease</keyword>
<evidence type="ECO:0000259" key="8">
    <source>
        <dbReference type="PROSITE" id="PS50878"/>
    </source>
</evidence>
<evidence type="ECO:0000256" key="3">
    <source>
        <dbReference type="ARBA" id="ARBA00022722"/>
    </source>
</evidence>
<dbReference type="CDD" id="cd01647">
    <property type="entry name" value="RT_LTR"/>
    <property type="match status" value="2"/>
</dbReference>
<feature type="compositionally biased region" description="Low complexity" evidence="7">
    <location>
        <begin position="1083"/>
        <end position="1099"/>
    </location>
</feature>
<dbReference type="PROSITE" id="PS50994">
    <property type="entry name" value="INTEGRASE"/>
    <property type="match status" value="1"/>
</dbReference>
<feature type="compositionally biased region" description="Low complexity" evidence="7">
    <location>
        <begin position="7"/>
        <end position="17"/>
    </location>
</feature>
<keyword evidence="6" id="KW-0695">RNA-directed DNA polymerase</keyword>
<evidence type="ECO:0000256" key="1">
    <source>
        <dbReference type="ARBA" id="ARBA00022679"/>
    </source>
</evidence>
<keyword evidence="1" id="KW-0808">Transferase</keyword>
<dbReference type="Gene3D" id="1.10.340.70">
    <property type="match status" value="1"/>
</dbReference>
<dbReference type="Gene3D" id="3.30.420.10">
    <property type="entry name" value="Ribonuclease H-like superfamily/Ribonuclease H"/>
    <property type="match status" value="1"/>
</dbReference>
<evidence type="ECO:0000256" key="7">
    <source>
        <dbReference type="SAM" id="MobiDB-lite"/>
    </source>
</evidence>
<reference evidence="10" key="1">
    <citation type="journal article" date="2019" name="Sci. Rep.">
        <title>Draft genome of Tanacetum cinerariifolium, the natural source of mosquito coil.</title>
        <authorList>
            <person name="Yamashiro T."/>
            <person name="Shiraishi A."/>
            <person name="Satake H."/>
            <person name="Nakayama K."/>
        </authorList>
    </citation>
    <scope>NUCLEOTIDE SEQUENCE</scope>
</reference>
<protein>
    <recommendedName>
        <fullName evidence="11">Reverse transcriptase domain-containing protein</fullName>
    </recommendedName>
</protein>
<dbReference type="InterPro" id="IPR041373">
    <property type="entry name" value="RT_RNaseH"/>
</dbReference>
<name>A0A6L2JT57_TANCI</name>
<dbReference type="GO" id="GO:0003964">
    <property type="term" value="F:RNA-directed DNA polymerase activity"/>
    <property type="evidence" value="ECO:0007669"/>
    <property type="project" value="UniProtKB-KW"/>
</dbReference>
<sequence>MSPTMMTRSAGRPAAASRGGGTGGRAGSSGGKTRGHSGDAKNATEGNDRRGCTYNEFLACNPKEDSQRVKYSDGSFVGKALMWWNYEIRTQGREAVNHAIFGVGHAMYTDRFHELARLVPHLVTPKSKRVGRTIKKNPEKKGNRGEPSKDRNGREYNKWTRTRNAFAMTANLLGEVTRIRHPSVPLVAITIYLRHPVALVSTDKSGSKARGNQQNQVVAVNEGQGRGNQRNQARGRAFMLGAKEACQDSNIMTDIEPSDLGFSYEIEIASRQLVEFDKVIRGCNLEIEGQNIRQLMSAKAKEKKQEEIVLVRYFLEVFPDDLSGLPSVREIEFQIKLIPGAITKVSYDQAHRLVDPILFVKKKDGSFRMCIDYIELNKLTIKNRYPLPKIDGLFDQLQGSQYFFKIDLRSGYHQLRVHEDDIPKTAFRTRYGRFEVTVIPFGLTNAPAIFIDLMNRVCRPYLDRFVIVFIYDILIYSKTQEEHEMHLGLVLEFFKKEKLYAKFSKCEFWLQEDRLFLGLAGYYRRLIEDFSKIAKPLTVLTQKSCVLMQRGKVIGCTSRQMKIHEKNYTTHDLELGAVVFALKIWRHYLYGTKSVIYTDHKNRIWVPLKGDVRTLIMDEAYKSKYSIHTRANKMYYDLRDMYRWPGMKKDIAMYQLEIPEWKWEGITIDFMTKLPRTSSGHDTIWVIEDRLTKSAYFLPMREDYKMERLARLYLNGIFSRHSVSILIIYDRDSLFTSRFWQSMQEALETRLDMSTAYHPQTDGQSERTIQTLEDMLRACAIQADCDVKATNIILQGLPPEVYALDKVLLVQAQANGQILHEEELAFLAYLGIVKGQATQTVITHNATYQADDLDTYDSDCDELNTAKVSLMANLSHYGSDVLVELHNLDNIDNDNNMINQSVQVIPSSEQSSVDLMVLEKKVNTTQVDYAALNQCSQYFEKRFVSQTKLSTEQAFWSQNSMNSSDPSPSCRPTKVEVPKEIPKVSMFNTSLKKLKHNLAGLMWFSKKEPWLQPSLRTKRIQELLILIRQTCPSINNSSDKLVVVTPMNKDKRVRFTEPVTSSGNTNIKIASLSNLVSKKHALSSTRVKSSTSASTSQPSGNTKKDKIQRPPSSTQKNKVKAYPRTIKSSLKNKNCVIEPKGTAIVQHSKLNVNSKLILCNVCMLSNNQNLCVLNVINDVNARSKSKSVKKNLKGKPVRSSLLTRDPLHEVKDAYTTMSREDSHKEILVTSTAAKLKMSATSFVAKSVNNSRRVYNNNNNNTRGSNNNNMNRGSNPNLVYKIVSSASVSFPSFTSKQIQKLLSLINDTTTKSVHANMAGANQHLTVSTVGMFDVDITSLKITVDHLNGTLATISHVRNLKLSNNVVLYDVLVVLSYYVIILSINKLIRDSKMYDGLDKDNCYIQDLKKEMVLGTGNNSGRLSMFDMRNVNSVGKSTMIMCFNVSKLLWHNRLGHPSDQVLSVMQSDLKITKNCYVPVCETPGLRRSSRQSKLLAKLNDYVVNSSVRYDAMCDTNWIDAMNIEIEALNRNNSWTICDLHVDRKLDVNNAILYGDLYEDVYMKLPQGYKNVVKGKVYKLDKSLYGLKQVPRQWNAKLATALGSPELGIQFDKASDLKFRVFSDVDWAKCPKTRMSVTSLYHVDLHCDNNFAIQLVANLVFHEKSKYFEIDVHLVREKVFAGIIKTVKIHIDFQIVDIFTKCLGVVQHELFCRKLASCPALLQQIIGSLNNEFDMTDLGALNYFLGISANRTPTGLFLSQKKSTSSYCVFLVDNLLSWSAKRLHILSRSSAEAEYRGVANVIAETAWLRNLLRELHSPLSTATLFYCDNYRGVTDWYQEPRVMSTSTHPIIVPSDSDIDDAFSSTHSLDYIPASPGYFSASLENTSPDPLEDLSKYLLASLAILPFYDDPYMKVMQAYNATSNESPIPLPQAPIAPPTVLPSFLVLSLSPMFYPWDFFLPEEILPSQKRARSRSSSSTSALPQIFEIIESSHKTRLERREEQIETILNHLDELPLEHIEQVEENTEGLVDGRVHHRSDMKSLMDRIRELKNHKGGPQATRLDPYHLQLLLESNHKMITMVLLPSSFLKPLYLGIMNMINDQDIEYTIPPTSPPDYPLMSYLSGRALAMTQAAIRKLVADSVLAALEAQAANMANNDNTNRNTEQKETHVARKYSYKEFMSCQPFNFKGKEGAVGLIRWFERTESVFFRSNCTEDCKVKFATGILTKEALSWWNSFAQPIGIEEAYKITWSKFKKLLIKKYCPLTKELAILCPNMVPNSEKLMEVFIVGLPRSIEGNVTASKPQNLEEAITITQRLMDQEWYKQSASHWKQPATSVSNMSCLWRERALQKSVPKGKQQCPWKSILVEGQECSPRPERSHGFNVVIGMDWLSKYHARIICDEKFVHIPIDGETLIIRDRGFIRPSTSPWRAPVLFVKKKEGSFKMCIDYRELNKLTVKNRYPLPGIDDLVDQLQGSSTYSKIDLRSGYHELRVRDEDIPKTAF</sequence>
<organism evidence="10">
    <name type="scientific">Tanacetum cinerariifolium</name>
    <name type="common">Dalmatian daisy</name>
    <name type="synonym">Chrysanthemum cinerariifolium</name>
    <dbReference type="NCBI Taxonomy" id="118510"/>
    <lineage>
        <taxon>Eukaryota</taxon>
        <taxon>Viridiplantae</taxon>
        <taxon>Streptophyta</taxon>
        <taxon>Embryophyta</taxon>
        <taxon>Tracheophyta</taxon>
        <taxon>Spermatophyta</taxon>
        <taxon>Magnoliopsida</taxon>
        <taxon>eudicotyledons</taxon>
        <taxon>Gunneridae</taxon>
        <taxon>Pentapetalae</taxon>
        <taxon>asterids</taxon>
        <taxon>campanulids</taxon>
        <taxon>Asterales</taxon>
        <taxon>Asteraceae</taxon>
        <taxon>Asteroideae</taxon>
        <taxon>Anthemideae</taxon>
        <taxon>Anthemidinae</taxon>
        <taxon>Tanacetum</taxon>
    </lineage>
</organism>
<dbReference type="InterPro" id="IPR001584">
    <property type="entry name" value="Integrase_cat-core"/>
</dbReference>
<evidence type="ECO:0000256" key="6">
    <source>
        <dbReference type="ARBA" id="ARBA00022918"/>
    </source>
</evidence>
<feature type="compositionally biased region" description="Basic residues" evidence="7">
    <location>
        <begin position="126"/>
        <end position="135"/>
    </location>
</feature>
<dbReference type="InterPro" id="IPR043128">
    <property type="entry name" value="Rev_trsase/Diguanyl_cyclase"/>
</dbReference>
<feature type="domain" description="Reverse transcriptase" evidence="8">
    <location>
        <begin position="341"/>
        <end position="521"/>
    </location>
</feature>
<dbReference type="GO" id="GO:0003676">
    <property type="term" value="F:nucleic acid binding"/>
    <property type="evidence" value="ECO:0007669"/>
    <property type="project" value="InterPro"/>
</dbReference>
<dbReference type="Pfam" id="PF17917">
    <property type="entry name" value="RT_RNaseH"/>
    <property type="match status" value="1"/>
</dbReference>
<dbReference type="InterPro" id="IPR013103">
    <property type="entry name" value="RVT_2"/>
</dbReference>
<feature type="compositionally biased region" description="Gly residues" evidence="7">
    <location>
        <begin position="18"/>
        <end position="32"/>
    </location>
</feature>
<dbReference type="PROSITE" id="PS50878">
    <property type="entry name" value="RT_POL"/>
    <property type="match status" value="1"/>
</dbReference>
<dbReference type="Gene3D" id="3.10.10.10">
    <property type="entry name" value="HIV Type 1 Reverse Transcriptase, subunit A, domain 1"/>
    <property type="match status" value="2"/>
</dbReference>
<dbReference type="SUPFAM" id="SSF56672">
    <property type="entry name" value="DNA/RNA polymerases"/>
    <property type="match status" value="2"/>
</dbReference>
<dbReference type="CDD" id="cd09272">
    <property type="entry name" value="RNase_HI_RT_Ty1"/>
    <property type="match status" value="2"/>
</dbReference>
<dbReference type="PANTHER" id="PTHR24559:SF444">
    <property type="entry name" value="REVERSE TRANSCRIPTASE DOMAIN-CONTAINING PROTEIN"/>
    <property type="match status" value="1"/>
</dbReference>
<evidence type="ECO:0000256" key="2">
    <source>
        <dbReference type="ARBA" id="ARBA00022695"/>
    </source>
</evidence>
<dbReference type="InterPro" id="IPR036397">
    <property type="entry name" value="RNaseH_sf"/>
</dbReference>
<proteinExistence type="predicted"/>
<feature type="compositionally biased region" description="Basic and acidic residues" evidence="7">
    <location>
        <begin position="136"/>
        <end position="156"/>
    </location>
</feature>
<keyword evidence="4" id="KW-0255">Endonuclease</keyword>
<dbReference type="Gene3D" id="3.30.70.270">
    <property type="match status" value="2"/>
</dbReference>
<keyword evidence="2" id="KW-0548">Nucleotidyltransferase</keyword>
<dbReference type="GO" id="GO:0015074">
    <property type="term" value="P:DNA integration"/>
    <property type="evidence" value="ECO:0007669"/>
    <property type="project" value="InterPro"/>
</dbReference>
<feature type="domain" description="Integrase catalytic" evidence="9">
    <location>
        <begin position="655"/>
        <end position="777"/>
    </location>
</feature>
<comment type="caution">
    <text evidence="10">The sequence shown here is derived from an EMBL/GenBank/DDBJ whole genome shotgun (WGS) entry which is preliminary data.</text>
</comment>
<evidence type="ECO:0000259" key="9">
    <source>
        <dbReference type="PROSITE" id="PS50994"/>
    </source>
</evidence>
<feature type="region of interest" description="Disordered" evidence="7">
    <location>
        <begin position="126"/>
        <end position="156"/>
    </location>
</feature>
<dbReference type="InterPro" id="IPR043502">
    <property type="entry name" value="DNA/RNA_pol_sf"/>
</dbReference>
<dbReference type="InterPro" id="IPR053134">
    <property type="entry name" value="RNA-dir_DNA_polymerase"/>
</dbReference>
<evidence type="ECO:0000313" key="10">
    <source>
        <dbReference type="EMBL" id="GEU39005.1"/>
    </source>
</evidence>
<dbReference type="InterPro" id="IPR012337">
    <property type="entry name" value="RNaseH-like_sf"/>
</dbReference>